<evidence type="ECO:0000313" key="6">
    <source>
        <dbReference type="Proteomes" id="UP000215158"/>
    </source>
</evidence>
<feature type="chain" id="PRO_5011992715" evidence="3">
    <location>
        <begin position="23"/>
        <end position="173"/>
    </location>
</feature>
<dbReference type="InterPro" id="IPR011250">
    <property type="entry name" value="OMP/PagP_B-barrel"/>
</dbReference>
<dbReference type="InterPro" id="IPR027385">
    <property type="entry name" value="Beta-barrel_OMP"/>
</dbReference>
<keyword evidence="5" id="KW-0966">Cell projection</keyword>
<feature type="signal peptide" evidence="3">
    <location>
        <begin position="1"/>
        <end position="22"/>
    </location>
</feature>
<protein>
    <submittedName>
        <fullName evidence="5">Flagellar motor protein MotB</fullName>
    </submittedName>
</protein>
<keyword evidence="5" id="KW-0282">Flagellum</keyword>
<proteinExistence type="predicted"/>
<evidence type="ECO:0000259" key="4">
    <source>
        <dbReference type="Pfam" id="PF13505"/>
    </source>
</evidence>
<dbReference type="GO" id="GO:0009279">
    <property type="term" value="C:cell outer membrane"/>
    <property type="evidence" value="ECO:0007669"/>
    <property type="project" value="UniProtKB-SubCell"/>
</dbReference>
<dbReference type="EMBL" id="CP022989">
    <property type="protein sequence ID" value="ASW00291.1"/>
    <property type="molecule type" value="Genomic_DNA"/>
</dbReference>
<dbReference type="Proteomes" id="UP000215158">
    <property type="component" value="Chromosome 1"/>
</dbReference>
<keyword evidence="5" id="KW-0969">Cilium</keyword>
<dbReference type="Gene3D" id="2.40.160.20">
    <property type="match status" value="1"/>
</dbReference>
<comment type="subcellular location">
    <subcellularLocation>
        <location evidence="1">Cell outer membrane</location>
    </subcellularLocation>
</comment>
<evidence type="ECO:0000256" key="3">
    <source>
        <dbReference type="SAM" id="SignalP"/>
    </source>
</evidence>
<reference evidence="5 6" key="1">
    <citation type="submission" date="2017-08" db="EMBL/GenBank/DDBJ databases">
        <title>Identification and genetic characteristics of simultaneous BTEX- and naphthalene-degrading Paraburkholderia sp. BN5 isolated from petroleum-contaminated soil.</title>
        <authorList>
            <person name="Lee Y."/>
            <person name="Jeon C.O."/>
        </authorList>
    </citation>
    <scope>NUCLEOTIDE SEQUENCE [LARGE SCALE GENOMIC DNA]</scope>
    <source>
        <strain evidence="5 6">BN5</strain>
    </source>
</reference>
<dbReference type="SUPFAM" id="SSF56925">
    <property type="entry name" value="OMPA-like"/>
    <property type="match status" value="1"/>
</dbReference>
<dbReference type="RefSeq" id="WP_095420235.1">
    <property type="nucleotide sequence ID" value="NZ_CP022989.1"/>
</dbReference>
<dbReference type="Pfam" id="PF13505">
    <property type="entry name" value="OMP_b-brl"/>
    <property type="match status" value="1"/>
</dbReference>
<feature type="domain" description="Outer membrane protein beta-barrel" evidence="4">
    <location>
        <begin position="26"/>
        <end position="172"/>
    </location>
</feature>
<dbReference type="KEGG" id="parb:CJU94_05830"/>
<keyword evidence="2 3" id="KW-0732">Signal</keyword>
<dbReference type="AlphaFoldDB" id="A0A248VMS6"/>
<dbReference type="OrthoDB" id="9128845at2"/>
<organism evidence="5 6">
    <name type="scientific">Paraburkholderia aromaticivorans</name>
    <dbReference type="NCBI Taxonomy" id="2026199"/>
    <lineage>
        <taxon>Bacteria</taxon>
        <taxon>Pseudomonadati</taxon>
        <taxon>Pseudomonadota</taxon>
        <taxon>Betaproteobacteria</taxon>
        <taxon>Burkholderiales</taxon>
        <taxon>Burkholderiaceae</taxon>
        <taxon>Paraburkholderia</taxon>
    </lineage>
</organism>
<accession>A0A248VMS6</accession>
<name>A0A248VMS6_9BURK</name>
<evidence type="ECO:0000256" key="1">
    <source>
        <dbReference type="ARBA" id="ARBA00004442"/>
    </source>
</evidence>
<keyword evidence="6" id="KW-1185">Reference proteome</keyword>
<gene>
    <name evidence="5" type="ORF">CJU94_05830</name>
</gene>
<evidence type="ECO:0000313" key="5">
    <source>
        <dbReference type="EMBL" id="ASW00291.1"/>
    </source>
</evidence>
<sequence>MSRITRFILSASIVMLSSLVHAQSVVPVTAASRFAGPYLGFKVGVNNSDASGVINKASHTTVFPGFTAGYNFDIDRFVVGAEAFSDLHHGSTTYKDGGIDAKFGMPFNQVLPYLRLGFTGDDPDTRFHWGLGVEYKFARHVSAVGEWTTDTSHCDGTKRTNNSFIIGLQYHFN</sequence>
<evidence type="ECO:0000256" key="2">
    <source>
        <dbReference type="ARBA" id="ARBA00022729"/>
    </source>
</evidence>